<evidence type="ECO:0000256" key="5">
    <source>
        <dbReference type="ARBA" id="ARBA00024362"/>
    </source>
</evidence>
<dbReference type="InterPro" id="IPR011701">
    <property type="entry name" value="MFS"/>
</dbReference>
<keyword evidence="10" id="KW-1185">Reference proteome</keyword>
<name>A0AAV1I4C8_9CHLO</name>
<feature type="transmembrane region" description="Helical" evidence="7">
    <location>
        <begin position="246"/>
        <end position="265"/>
    </location>
</feature>
<feature type="transmembrane region" description="Helical" evidence="7">
    <location>
        <begin position="184"/>
        <end position="202"/>
    </location>
</feature>
<dbReference type="InterPro" id="IPR020846">
    <property type="entry name" value="MFS_dom"/>
</dbReference>
<dbReference type="Gene3D" id="1.20.1250.20">
    <property type="entry name" value="MFS general substrate transporter like domains"/>
    <property type="match status" value="2"/>
</dbReference>
<comment type="similarity">
    <text evidence="5">Belongs to the major facilitator superfamily. Sodium/anion cotransporter (TC 2.A.1.14) family.</text>
</comment>
<feature type="domain" description="Major facilitator superfamily (MFS) profile" evidence="8">
    <location>
        <begin position="181"/>
        <end position="560"/>
    </location>
</feature>
<feature type="transmembrane region" description="Helical" evidence="7">
    <location>
        <begin position="335"/>
        <end position="356"/>
    </location>
</feature>
<comment type="caution">
    <text evidence="9">The sequence shown here is derived from an EMBL/GenBank/DDBJ whole genome shotgun (WGS) entry which is preliminary data.</text>
</comment>
<dbReference type="PROSITE" id="PS50850">
    <property type="entry name" value="MFS"/>
    <property type="match status" value="1"/>
</dbReference>
<feature type="transmembrane region" description="Helical" evidence="7">
    <location>
        <begin position="429"/>
        <end position="448"/>
    </location>
</feature>
<dbReference type="AlphaFoldDB" id="A0AAV1I4C8"/>
<comment type="subcellular location">
    <subcellularLocation>
        <location evidence="1">Membrane</location>
        <topology evidence="1">Multi-pass membrane protein</topology>
    </subcellularLocation>
</comment>
<organism evidence="9 10">
    <name type="scientific">Coccomyxa viridis</name>
    <dbReference type="NCBI Taxonomy" id="1274662"/>
    <lineage>
        <taxon>Eukaryota</taxon>
        <taxon>Viridiplantae</taxon>
        <taxon>Chlorophyta</taxon>
        <taxon>core chlorophytes</taxon>
        <taxon>Trebouxiophyceae</taxon>
        <taxon>Trebouxiophyceae incertae sedis</taxon>
        <taxon>Coccomyxaceae</taxon>
        <taxon>Coccomyxa</taxon>
    </lineage>
</organism>
<evidence type="ECO:0000313" key="9">
    <source>
        <dbReference type="EMBL" id="CAK0780556.1"/>
    </source>
</evidence>
<sequence>MRKTQRWRVETTDEMPGDIKPTLTPLASWFSLDIAAQLDDSEDEEESGSDTASTSQARTVLPSRLPAVWSIHDNMPSSAQQHDQGPLIQHERSSSPAAGDIEEVRSMGIVGRQLSSSLPQSSVQGSGYFAVEREQLSNAQILPLKHLPSRPRDVKVQSKMGKDYSPHHRGTPKHGGSRSTPSNAAYYAVLLLSCGVAFISYLDRAIMGVTILPMAAEKGYSNAFFVGYTLTNFGAGYLADRYSSNVVLEVGVWMWSLFTMLTPFAAHTDLWALLIVRFLTGIGEGVTFPSLQMIISSWVDEQCCSRAISFVYSGAMFGAIAAYVTAPFIVESLGWPAVFTVYGMVGFVWVVLWSVLVSEGPLHSHMARPQAAEPHEAPLRIPYKAFATCLPLWAIIIVETSHVFTNVADWMADALISRSALSLTAVRKLMESLSCFGAAACLLLLALLPQGTSAWIAVGLFMGVLSFAGCHISGAACQHLDINARYAAAMYGLTNGLSTVLEAGGIAGTGYILETQHSWAALLVVVAGLHVLGGLVYVCFSDSKPRFQDASRTGYKRMKA</sequence>
<evidence type="ECO:0000256" key="1">
    <source>
        <dbReference type="ARBA" id="ARBA00004141"/>
    </source>
</evidence>
<keyword evidence="4 7" id="KW-0472">Membrane</keyword>
<gene>
    <name evidence="9" type="ORF">CVIRNUC_005092</name>
</gene>
<evidence type="ECO:0000256" key="4">
    <source>
        <dbReference type="ARBA" id="ARBA00023136"/>
    </source>
</evidence>
<keyword evidence="2 7" id="KW-0812">Transmembrane</keyword>
<evidence type="ECO:0000256" key="2">
    <source>
        <dbReference type="ARBA" id="ARBA00022692"/>
    </source>
</evidence>
<evidence type="ECO:0000259" key="8">
    <source>
        <dbReference type="PROSITE" id="PS50850"/>
    </source>
</evidence>
<feature type="region of interest" description="Disordered" evidence="6">
    <location>
        <begin position="152"/>
        <end position="179"/>
    </location>
</feature>
<feature type="region of interest" description="Disordered" evidence="6">
    <location>
        <begin position="1"/>
        <end position="22"/>
    </location>
</feature>
<dbReference type="PANTHER" id="PTHR11662">
    <property type="entry name" value="SOLUTE CARRIER FAMILY 17"/>
    <property type="match status" value="1"/>
</dbReference>
<dbReference type="SUPFAM" id="SSF103473">
    <property type="entry name" value="MFS general substrate transporter"/>
    <property type="match status" value="1"/>
</dbReference>
<feature type="compositionally biased region" description="Basic and acidic residues" evidence="6">
    <location>
        <begin position="152"/>
        <end position="166"/>
    </location>
</feature>
<evidence type="ECO:0000313" key="10">
    <source>
        <dbReference type="Proteomes" id="UP001314263"/>
    </source>
</evidence>
<dbReference type="GO" id="GO:0016020">
    <property type="term" value="C:membrane"/>
    <property type="evidence" value="ECO:0007669"/>
    <property type="project" value="UniProtKB-SubCell"/>
</dbReference>
<feature type="transmembrane region" description="Helical" evidence="7">
    <location>
        <begin position="488"/>
        <end position="513"/>
    </location>
</feature>
<feature type="transmembrane region" description="Helical" evidence="7">
    <location>
        <begin position="271"/>
        <end position="295"/>
    </location>
</feature>
<feature type="region of interest" description="Disordered" evidence="6">
    <location>
        <begin position="75"/>
        <end position="98"/>
    </location>
</feature>
<evidence type="ECO:0000256" key="3">
    <source>
        <dbReference type="ARBA" id="ARBA00022989"/>
    </source>
</evidence>
<accession>A0AAV1I4C8</accession>
<feature type="transmembrane region" description="Helical" evidence="7">
    <location>
        <begin position="307"/>
        <end position="329"/>
    </location>
</feature>
<feature type="transmembrane region" description="Helical" evidence="7">
    <location>
        <begin position="222"/>
        <end position="239"/>
    </location>
</feature>
<feature type="transmembrane region" description="Helical" evidence="7">
    <location>
        <begin position="454"/>
        <end position="476"/>
    </location>
</feature>
<dbReference type="Proteomes" id="UP001314263">
    <property type="component" value="Unassembled WGS sequence"/>
</dbReference>
<dbReference type="Pfam" id="PF07690">
    <property type="entry name" value="MFS_1"/>
    <property type="match status" value="1"/>
</dbReference>
<dbReference type="GO" id="GO:0022857">
    <property type="term" value="F:transmembrane transporter activity"/>
    <property type="evidence" value="ECO:0007669"/>
    <property type="project" value="InterPro"/>
</dbReference>
<keyword evidence="3 7" id="KW-1133">Transmembrane helix</keyword>
<evidence type="ECO:0000256" key="7">
    <source>
        <dbReference type="SAM" id="Phobius"/>
    </source>
</evidence>
<evidence type="ECO:0000256" key="6">
    <source>
        <dbReference type="SAM" id="MobiDB-lite"/>
    </source>
</evidence>
<protein>
    <recommendedName>
        <fullName evidence="8">Major facilitator superfamily (MFS) profile domain-containing protein</fullName>
    </recommendedName>
</protein>
<proteinExistence type="inferred from homology"/>
<dbReference type="PANTHER" id="PTHR11662:SF399">
    <property type="entry name" value="FI19708P1-RELATED"/>
    <property type="match status" value="1"/>
</dbReference>
<reference evidence="9 10" key="1">
    <citation type="submission" date="2023-10" db="EMBL/GenBank/DDBJ databases">
        <authorList>
            <person name="Maclean D."/>
            <person name="Macfadyen A."/>
        </authorList>
    </citation>
    <scope>NUCLEOTIDE SEQUENCE [LARGE SCALE GENOMIC DNA]</scope>
</reference>
<feature type="compositionally biased region" description="Basic residues" evidence="6">
    <location>
        <begin position="167"/>
        <end position="176"/>
    </location>
</feature>
<feature type="region of interest" description="Disordered" evidence="6">
    <location>
        <begin position="35"/>
        <end position="59"/>
    </location>
</feature>
<dbReference type="InterPro" id="IPR050382">
    <property type="entry name" value="MFS_Na/Anion_cotransporter"/>
</dbReference>
<dbReference type="InterPro" id="IPR036259">
    <property type="entry name" value="MFS_trans_sf"/>
</dbReference>
<dbReference type="EMBL" id="CAUYUE010000006">
    <property type="protein sequence ID" value="CAK0780556.1"/>
    <property type="molecule type" value="Genomic_DNA"/>
</dbReference>
<feature type="compositionally biased region" description="Acidic residues" evidence="6">
    <location>
        <begin position="39"/>
        <end position="48"/>
    </location>
</feature>
<feature type="transmembrane region" description="Helical" evidence="7">
    <location>
        <begin position="519"/>
        <end position="540"/>
    </location>
</feature>